<comment type="cofactor">
    <cofactor evidence="1 6">
        <name>FAD</name>
        <dbReference type="ChEBI" id="CHEBI:57692"/>
    </cofactor>
</comment>
<evidence type="ECO:0000256" key="5">
    <source>
        <dbReference type="ARBA" id="ARBA00023002"/>
    </source>
</evidence>
<comment type="similarity">
    <text evidence="6">Belongs to the methylenetetrahydrofolate reductase family.</text>
</comment>
<proteinExistence type="inferred from homology"/>
<accession>A0A1M4VJD0</accession>
<name>A0A1M4VJD0_9FLAO</name>
<keyword evidence="8" id="KW-1185">Reference proteome</keyword>
<dbReference type="OrthoDB" id="4367389at2"/>
<dbReference type="UniPathway" id="UPA00193"/>
<dbReference type="InterPro" id="IPR029041">
    <property type="entry name" value="FAD-linked_oxidoreductase-like"/>
</dbReference>
<dbReference type="GO" id="GO:0006555">
    <property type="term" value="P:methionine metabolic process"/>
    <property type="evidence" value="ECO:0007669"/>
    <property type="project" value="InterPro"/>
</dbReference>
<dbReference type="GO" id="GO:0004489">
    <property type="term" value="F:methylenetetrahydrofolate reductase [NAD(P)H] activity"/>
    <property type="evidence" value="ECO:0007669"/>
    <property type="project" value="InterPro"/>
</dbReference>
<dbReference type="InterPro" id="IPR003171">
    <property type="entry name" value="Mehydrof_redctse-like"/>
</dbReference>
<gene>
    <name evidence="7" type="ORF">SAMN03080594_101994</name>
</gene>
<dbReference type="AlphaFoldDB" id="A0A1M4VJD0"/>
<keyword evidence="3 6" id="KW-0285">Flavoprotein</keyword>
<protein>
    <recommendedName>
        <fullName evidence="6">Methylenetetrahydrofolate reductase</fullName>
    </recommendedName>
</protein>
<dbReference type="SUPFAM" id="SSF51730">
    <property type="entry name" value="FAD-linked oxidoreductase"/>
    <property type="match status" value="1"/>
</dbReference>
<sequence>MLKDRIINKESGFLFYGLTPPKINTEEDKVGIIADKQVKRLRGLKIDGLVLYDIQDESSRTDSPRPFPFMPTLAPNYYSDKYLSDLKVPKIIYKSVGKYTADEFRSWIYQNSHNIDCSVFVGSPSKNQVSGISLNEAYKINQHSNSSILLGGVAIPERHIKKGDEHIRLFDKVDKGCSFFISQCVYSVNNTKDFLSDYYYTSIETERDLVPIIFTLTPCGSLKTLQFMEWLGIDIPKWLNNDLKHSNDILSKSIDLCKNIAIEILDYSVTKNLPIGFNIESVAIRKEEIEASIELLKDIKGLMNR</sequence>
<dbReference type="EMBL" id="FQUX01000001">
    <property type="protein sequence ID" value="SHE68952.1"/>
    <property type="molecule type" value="Genomic_DNA"/>
</dbReference>
<dbReference type="Gene3D" id="3.20.20.220">
    <property type="match status" value="1"/>
</dbReference>
<organism evidence="7 8">
    <name type="scientific">Arenibacter palladensis</name>
    <dbReference type="NCBI Taxonomy" id="237373"/>
    <lineage>
        <taxon>Bacteria</taxon>
        <taxon>Pseudomonadati</taxon>
        <taxon>Bacteroidota</taxon>
        <taxon>Flavobacteriia</taxon>
        <taxon>Flavobacteriales</taxon>
        <taxon>Flavobacteriaceae</taxon>
        <taxon>Arenibacter</taxon>
    </lineage>
</organism>
<evidence type="ECO:0000256" key="3">
    <source>
        <dbReference type="ARBA" id="ARBA00022630"/>
    </source>
</evidence>
<evidence type="ECO:0000256" key="6">
    <source>
        <dbReference type="RuleBase" id="RU003862"/>
    </source>
</evidence>
<comment type="pathway">
    <text evidence="2 6">One-carbon metabolism; tetrahydrofolate interconversion.</text>
</comment>
<evidence type="ECO:0000313" key="8">
    <source>
        <dbReference type="Proteomes" id="UP000184406"/>
    </source>
</evidence>
<reference evidence="8" key="1">
    <citation type="submission" date="2016-11" db="EMBL/GenBank/DDBJ databases">
        <authorList>
            <person name="Varghese N."/>
            <person name="Submissions S."/>
        </authorList>
    </citation>
    <scope>NUCLEOTIDE SEQUENCE [LARGE SCALE GENOMIC DNA]</scope>
    <source>
        <strain evidence="8">DSM 17539</strain>
    </source>
</reference>
<keyword evidence="5 6" id="KW-0560">Oxidoreductase</keyword>
<dbReference type="RefSeq" id="WP_072860557.1">
    <property type="nucleotide sequence ID" value="NZ_FQUX01000001.1"/>
</dbReference>
<keyword evidence="4 6" id="KW-0274">FAD</keyword>
<dbReference type="Proteomes" id="UP000184406">
    <property type="component" value="Unassembled WGS sequence"/>
</dbReference>
<evidence type="ECO:0000256" key="4">
    <source>
        <dbReference type="ARBA" id="ARBA00022827"/>
    </source>
</evidence>
<evidence type="ECO:0000256" key="2">
    <source>
        <dbReference type="ARBA" id="ARBA00004777"/>
    </source>
</evidence>
<dbReference type="Pfam" id="PF02219">
    <property type="entry name" value="MTHFR"/>
    <property type="match status" value="1"/>
</dbReference>
<dbReference type="GO" id="GO:0035999">
    <property type="term" value="P:tetrahydrofolate interconversion"/>
    <property type="evidence" value="ECO:0007669"/>
    <property type="project" value="UniProtKB-UniPathway"/>
</dbReference>
<evidence type="ECO:0000313" key="7">
    <source>
        <dbReference type="EMBL" id="SHE68952.1"/>
    </source>
</evidence>
<evidence type="ECO:0000256" key="1">
    <source>
        <dbReference type="ARBA" id="ARBA00001974"/>
    </source>
</evidence>